<gene>
    <name evidence="2" type="ORF">Q9L58_003191</name>
</gene>
<dbReference type="Proteomes" id="UP001447188">
    <property type="component" value="Unassembled WGS sequence"/>
</dbReference>
<dbReference type="EMBL" id="JBBBZM010000030">
    <property type="protein sequence ID" value="KAL0637801.1"/>
    <property type="molecule type" value="Genomic_DNA"/>
</dbReference>
<evidence type="ECO:0000313" key="3">
    <source>
        <dbReference type="Proteomes" id="UP001447188"/>
    </source>
</evidence>
<evidence type="ECO:0000256" key="1">
    <source>
        <dbReference type="SAM" id="MobiDB-lite"/>
    </source>
</evidence>
<feature type="compositionally biased region" description="Basic residues" evidence="1">
    <location>
        <begin position="207"/>
        <end position="216"/>
    </location>
</feature>
<protein>
    <submittedName>
        <fullName evidence="2">Uncharacterized protein</fullName>
    </submittedName>
</protein>
<reference evidence="2 3" key="1">
    <citation type="submission" date="2024-02" db="EMBL/GenBank/DDBJ databases">
        <title>Discinaceae phylogenomics.</title>
        <authorList>
            <person name="Dirks A.C."/>
            <person name="James T.Y."/>
        </authorList>
    </citation>
    <scope>NUCLEOTIDE SEQUENCE [LARGE SCALE GENOMIC DNA]</scope>
    <source>
        <strain evidence="2 3">ACD0624</strain>
    </source>
</reference>
<organism evidence="2 3">
    <name type="scientific">Discina gigas</name>
    <dbReference type="NCBI Taxonomy" id="1032678"/>
    <lineage>
        <taxon>Eukaryota</taxon>
        <taxon>Fungi</taxon>
        <taxon>Dikarya</taxon>
        <taxon>Ascomycota</taxon>
        <taxon>Pezizomycotina</taxon>
        <taxon>Pezizomycetes</taxon>
        <taxon>Pezizales</taxon>
        <taxon>Discinaceae</taxon>
        <taxon>Discina</taxon>
    </lineage>
</organism>
<proteinExistence type="predicted"/>
<comment type="caution">
    <text evidence="2">The sequence shown here is derived from an EMBL/GenBank/DDBJ whole genome shotgun (WGS) entry which is preliminary data.</text>
</comment>
<evidence type="ECO:0000313" key="2">
    <source>
        <dbReference type="EMBL" id="KAL0637801.1"/>
    </source>
</evidence>
<keyword evidence="3" id="KW-1185">Reference proteome</keyword>
<sequence>MATHSDPRPSADVTAPSSVAPKIYIPQPTQLYSKTADEIYDLVGVPEDKRADIIQCARIVYGENNFPNLAFQQVPEGIRLVAKAALETGIGTIYPELAASWFADWALWWEHTEPVAKPKGPDSSIKRGDVYSLLRVDDPTRNLIIACIGEVYKKGNFGDARFSSLPKDRVAELGLELTVELREVFPDSRRGEPWFGPLSLFKRHKTRAESRKRKKKVESVAGGSGH</sequence>
<accession>A0ABR3GPE6</accession>
<name>A0ABR3GPE6_9PEZI</name>
<feature type="region of interest" description="Disordered" evidence="1">
    <location>
        <begin position="207"/>
        <end position="226"/>
    </location>
</feature>